<dbReference type="AlphaFoldDB" id="A0A0A9HB03"/>
<reference evidence="1" key="1">
    <citation type="submission" date="2014-09" db="EMBL/GenBank/DDBJ databases">
        <authorList>
            <person name="Magalhaes I.L.F."/>
            <person name="Oliveira U."/>
            <person name="Santos F.R."/>
            <person name="Vidigal T.H.D.A."/>
            <person name="Brescovit A.D."/>
            <person name="Santos A.J."/>
        </authorList>
    </citation>
    <scope>NUCLEOTIDE SEQUENCE</scope>
    <source>
        <tissue evidence="1">Shoot tissue taken approximately 20 cm above the soil surface</tissue>
    </source>
</reference>
<dbReference type="EMBL" id="GBRH01163526">
    <property type="protein sequence ID" value="JAE34370.1"/>
    <property type="molecule type" value="Transcribed_RNA"/>
</dbReference>
<organism evidence="1">
    <name type="scientific">Arundo donax</name>
    <name type="common">Giant reed</name>
    <name type="synonym">Donax arundinaceus</name>
    <dbReference type="NCBI Taxonomy" id="35708"/>
    <lineage>
        <taxon>Eukaryota</taxon>
        <taxon>Viridiplantae</taxon>
        <taxon>Streptophyta</taxon>
        <taxon>Embryophyta</taxon>
        <taxon>Tracheophyta</taxon>
        <taxon>Spermatophyta</taxon>
        <taxon>Magnoliopsida</taxon>
        <taxon>Liliopsida</taxon>
        <taxon>Poales</taxon>
        <taxon>Poaceae</taxon>
        <taxon>PACMAD clade</taxon>
        <taxon>Arundinoideae</taxon>
        <taxon>Arundineae</taxon>
        <taxon>Arundo</taxon>
    </lineage>
</organism>
<proteinExistence type="predicted"/>
<name>A0A0A9HB03_ARUDO</name>
<sequence length="71" mass="8092">MKLNKASCFCPSQPLLLHQRSYPLHILPSSSISIHGGQNNITARVVMFQLEYLFRCIFCYIYIIPVSACSQ</sequence>
<reference evidence="1" key="2">
    <citation type="journal article" date="2015" name="Data Brief">
        <title>Shoot transcriptome of the giant reed, Arundo donax.</title>
        <authorList>
            <person name="Barrero R.A."/>
            <person name="Guerrero F.D."/>
            <person name="Moolhuijzen P."/>
            <person name="Goolsby J.A."/>
            <person name="Tidwell J."/>
            <person name="Bellgard S.E."/>
            <person name="Bellgard M.I."/>
        </authorList>
    </citation>
    <scope>NUCLEOTIDE SEQUENCE</scope>
    <source>
        <tissue evidence="1">Shoot tissue taken approximately 20 cm above the soil surface</tissue>
    </source>
</reference>
<evidence type="ECO:0000313" key="1">
    <source>
        <dbReference type="EMBL" id="JAE34370.1"/>
    </source>
</evidence>
<protein>
    <submittedName>
        <fullName evidence="1">Uncharacterized protein</fullName>
    </submittedName>
</protein>
<accession>A0A0A9HB03</accession>